<protein>
    <recommendedName>
        <fullName evidence="7">CS domain-containing protein</fullName>
    </recommendedName>
</protein>
<evidence type="ECO:0000259" key="4">
    <source>
        <dbReference type="PROSITE" id="PS51203"/>
    </source>
</evidence>
<keyword evidence="6" id="KW-1185">Reference proteome</keyword>
<evidence type="ECO:0000313" key="6">
    <source>
        <dbReference type="Proteomes" id="UP000750334"/>
    </source>
</evidence>
<dbReference type="InterPro" id="IPR007052">
    <property type="entry name" value="CS_dom"/>
</dbReference>
<dbReference type="InterPro" id="IPR007699">
    <property type="entry name" value="SGS_dom"/>
</dbReference>
<dbReference type="InterPro" id="IPR011990">
    <property type="entry name" value="TPR-like_helical_dom_sf"/>
</dbReference>
<dbReference type="EMBL" id="PUHR01000273">
    <property type="protein sequence ID" value="KAG0655974.1"/>
    <property type="molecule type" value="Genomic_DNA"/>
</dbReference>
<feature type="domain" description="CS" evidence="4">
    <location>
        <begin position="166"/>
        <end position="261"/>
    </location>
</feature>
<evidence type="ECO:0000256" key="1">
    <source>
        <dbReference type="ARBA" id="ARBA00008509"/>
    </source>
</evidence>
<dbReference type="InterPro" id="IPR044563">
    <property type="entry name" value="Sgt1-like"/>
</dbReference>
<dbReference type="CDD" id="cd06466">
    <property type="entry name" value="p23_CS_SGT1_like"/>
    <property type="match status" value="1"/>
</dbReference>
<evidence type="ECO:0000259" key="3">
    <source>
        <dbReference type="PROSITE" id="PS51048"/>
    </source>
</evidence>
<reference evidence="5 6" key="1">
    <citation type="submission" date="2020-11" db="EMBL/GenBank/DDBJ databases">
        <title>Kefir isolates.</title>
        <authorList>
            <person name="Marcisauskas S."/>
            <person name="Kim Y."/>
            <person name="Blasche S."/>
        </authorList>
    </citation>
    <scope>NUCLEOTIDE SEQUENCE [LARGE SCALE GENOMIC DNA]</scope>
    <source>
        <strain evidence="5 6">OG2</strain>
    </source>
</reference>
<comment type="caution">
    <text evidence="5">The sequence shown here is derived from an EMBL/GenBank/DDBJ whole genome shotgun (WGS) entry which is preliminary data.</text>
</comment>
<dbReference type="PROSITE" id="PS51048">
    <property type="entry name" value="SGS"/>
    <property type="match status" value="1"/>
</dbReference>
<gene>
    <name evidence="5" type="ORF">C6P45_002816</name>
</gene>
<dbReference type="GO" id="GO:0051087">
    <property type="term" value="F:protein-folding chaperone binding"/>
    <property type="evidence" value="ECO:0007669"/>
    <property type="project" value="InterPro"/>
</dbReference>
<dbReference type="Gene3D" id="1.25.40.10">
    <property type="entry name" value="Tetratricopeptide repeat domain"/>
    <property type="match status" value="1"/>
</dbReference>
<dbReference type="InterPro" id="IPR008978">
    <property type="entry name" value="HSP20-like_chaperone"/>
</dbReference>
<feature type="domain" description="SGS" evidence="3">
    <location>
        <begin position="265"/>
        <end position="352"/>
    </location>
</feature>
<dbReference type="OrthoDB" id="1898560at2759"/>
<accession>A0A9P7B2V7</accession>
<organism evidence="5 6">
    <name type="scientific">Maudiozyma exigua</name>
    <name type="common">Yeast</name>
    <name type="synonym">Kazachstania exigua</name>
    <dbReference type="NCBI Taxonomy" id="34358"/>
    <lineage>
        <taxon>Eukaryota</taxon>
        <taxon>Fungi</taxon>
        <taxon>Dikarya</taxon>
        <taxon>Ascomycota</taxon>
        <taxon>Saccharomycotina</taxon>
        <taxon>Saccharomycetes</taxon>
        <taxon>Saccharomycetales</taxon>
        <taxon>Saccharomycetaceae</taxon>
        <taxon>Maudiozyma</taxon>
    </lineage>
</organism>
<evidence type="ECO:0008006" key="7">
    <source>
        <dbReference type="Google" id="ProtNLM"/>
    </source>
</evidence>
<feature type="region of interest" description="Disordered" evidence="2">
    <location>
        <begin position="324"/>
        <end position="352"/>
    </location>
</feature>
<dbReference type="PROSITE" id="PS51203">
    <property type="entry name" value="CS"/>
    <property type="match status" value="1"/>
</dbReference>
<evidence type="ECO:0000256" key="2">
    <source>
        <dbReference type="SAM" id="MobiDB-lite"/>
    </source>
</evidence>
<dbReference type="Gene3D" id="2.60.40.790">
    <property type="match status" value="1"/>
</dbReference>
<dbReference type="PANTHER" id="PTHR45862">
    <property type="entry name" value="PROTEIN SGT1 HOMOLOG"/>
    <property type="match status" value="1"/>
</dbReference>
<dbReference type="Proteomes" id="UP000750334">
    <property type="component" value="Unassembled WGS sequence"/>
</dbReference>
<dbReference type="AlphaFoldDB" id="A0A9P7B2V7"/>
<dbReference type="Pfam" id="PF05002">
    <property type="entry name" value="SGS"/>
    <property type="match status" value="1"/>
</dbReference>
<dbReference type="SUPFAM" id="SSF49764">
    <property type="entry name" value="HSP20-like chaperones"/>
    <property type="match status" value="1"/>
</dbReference>
<dbReference type="Pfam" id="PF04969">
    <property type="entry name" value="CS"/>
    <property type="match status" value="1"/>
</dbReference>
<comment type="similarity">
    <text evidence="1">Belongs to the SGT1 family.</text>
</comment>
<name>A0A9P7B2V7_MAUEX</name>
<dbReference type="SUPFAM" id="SSF48452">
    <property type="entry name" value="TPR-like"/>
    <property type="match status" value="1"/>
</dbReference>
<sequence>MTDYSGVSVEKLLKYGYKKLYDDKEPEVALATYANVLERNPNNIKALVYKAASLEKLYFGNKDKHTANIIDEANECLSKALVVAQGRGDRELISFVYFRLFVHYFNRKMYQEAGNFFQLAKDHDYQDATMSMWEQRLNKKLAKLKSEEKDNTVEQLNHLKLDKDPVKSFKVDWYQTPNNVTISLFTETLPSTVEDIIVNVSSNNRTINVSYPIVSKGSEFQYNVTLSNEIVSTNIQCKKFTKKIEIVFEKLQKRTTWHNLSEEQTTTTDKVKGKDWSKIIIDDKDENDNDEEDGSADSFFQKIYADADPDTRRAMMKSFIESNGTTLNTSWDDVKEDKVETVPPEGSELKHY</sequence>
<evidence type="ECO:0000313" key="5">
    <source>
        <dbReference type="EMBL" id="KAG0655974.1"/>
    </source>
</evidence>
<proteinExistence type="inferred from homology"/>